<feature type="domain" description="DUF1707" evidence="3">
    <location>
        <begin position="11"/>
        <end position="62"/>
    </location>
</feature>
<dbReference type="GO" id="GO:0004553">
    <property type="term" value="F:hydrolase activity, hydrolyzing O-glycosyl compounds"/>
    <property type="evidence" value="ECO:0007669"/>
    <property type="project" value="InterPro"/>
</dbReference>
<organism evidence="4 5">
    <name type="scientific">Actinopolymorpha pittospori</name>
    <dbReference type="NCBI Taxonomy" id="648752"/>
    <lineage>
        <taxon>Bacteria</taxon>
        <taxon>Bacillati</taxon>
        <taxon>Actinomycetota</taxon>
        <taxon>Actinomycetes</taxon>
        <taxon>Propionibacteriales</taxon>
        <taxon>Actinopolymorphaceae</taxon>
        <taxon>Actinopolymorpha</taxon>
    </lineage>
</organism>
<dbReference type="GO" id="GO:0042597">
    <property type="term" value="C:periplasmic space"/>
    <property type="evidence" value="ECO:0007669"/>
    <property type="project" value="InterPro"/>
</dbReference>
<evidence type="ECO:0000259" key="3">
    <source>
        <dbReference type="Pfam" id="PF08044"/>
    </source>
</evidence>
<dbReference type="Pfam" id="PF08044">
    <property type="entry name" value="DUF1707"/>
    <property type="match status" value="1"/>
</dbReference>
<keyword evidence="2" id="KW-0812">Transmembrane</keyword>
<gene>
    <name evidence="4" type="ORF">HEB94_007045</name>
</gene>
<reference evidence="4" key="1">
    <citation type="submission" date="2020-10" db="EMBL/GenBank/DDBJ databases">
        <title>Sequencing the genomes of 1000 actinobacteria strains.</title>
        <authorList>
            <person name="Klenk H.-P."/>
        </authorList>
    </citation>
    <scope>NUCLEOTIDE SEQUENCE</scope>
    <source>
        <strain evidence="4">DSM 45354</strain>
    </source>
</reference>
<feature type="transmembrane region" description="Helical" evidence="2">
    <location>
        <begin position="119"/>
        <end position="142"/>
    </location>
</feature>
<dbReference type="Proteomes" id="UP000638648">
    <property type="component" value="Unassembled WGS sequence"/>
</dbReference>
<evidence type="ECO:0000256" key="2">
    <source>
        <dbReference type="SAM" id="Phobius"/>
    </source>
</evidence>
<feature type="transmembrane region" description="Helical" evidence="2">
    <location>
        <begin position="96"/>
        <end position="113"/>
    </location>
</feature>
<dbReference type="InterPro" id="IPR008939">
    <property type="entry name" value="Lytic_TGlycosylase_superhlx_U"/>
</dbReference>
<keyword evidence="2" id="KW-0472">Membrane</keyword>
<keyword evidence="2" id="KW-1133">Transmembrane helix</keyword>
<protein>
    <recommendedName>
        <fullName evidence="3">DUF1707 domain-containing protein</fullName>
    </recommendedName>
</protein>
<keyword evidence="1" id="KW-0732">Signal</keyword>
<evidence type="ECO:0000313" key="4">
    <source>
        <dbReference type="EMBL" id="MBE1610197.1"/>
    </source>
</evidence>
<evidence type="ECO:0000256" key="1">
    <source>
        <dbReference type="ARBA" id="ARBA00022729"/>
    </source>
</evidence>
<comment type="caution">
    <text evidence="4">The sequence shown here is derived from an EMBL/GenBank/DDBJ whole genome shotgun (WGS) entry which is preliminary data.</text>
</comment>
<dbReference type="AlphaFoldDB" id="A0A927N746"/>
<keyword evidence="5" id="KW-1185">Reference proteome</keyword>
<dbReference type="InterPro" id="IPR012551">
    <property type="entry name" value="DUF1707_SHOCT-like"/>
</dbReference>
<evidence type="ECO:0000313" key="5">
    <source>
        <dbReference type="Proteomes" id="UP000638648"/>
    </source>
</evidence>
<proteinExistence type="predicted"/>
<dbReference type="SUPFAM" id="SSF48435">
    <property type="entry name" value="Bacterial muramidases"/>
    <property type="match status" value="1"/>
</dbReference>
<accession>A0A927N746</accession>
<sequence>MGTTGGTAGYRVGDEERHHCAELLREHYAYGRLTEDEFTERLGAALTARRTGDLGRLLADLPSHTSGGNPGTSTHQAAARKPWTVRIDLRDLARSSAPWATVVIASLIAMAITEGQDHQAIALVLIFSLIVGAIGVIAGRLSSRHDIHGRRRLTRRSTGHR</sequence>
<name>A0A927N746_9ACTN</name>
<dbReference type="RefSeq" id="WP_420481553.1">
    <property type="nucleotide sequence ID" value="NZ_BAABJL010000131.1"/>
</dbReference>
<dbReference type="EMBL" id="JADBEM010000001">
    <property type="protein sequence ID" value="MBE1610197.1"/>
    <property type="molecule type" value="Genomic_DNA"/>
</dbReference>